<accession>A0A974VWD2</accession>
<dbReference type="PANTHER" id="PTHR37317:SF1">
    <property type="entry name" value="ZINC-RIBBON DOMAIN-CONTAINING PROTEIN-RELATED"/>
    <property type="match status" value="1"/>
</dbReference>
<organism evidence="2 3">
    <name type="scientific">Rhodococcus pseudokoreensis</name>
    <dbReference type="NCBI Taxonomy" id="2811421"/>
    <lineage>
        <taxon>Bacteria</taxon>
        <taxon>Bacillati</taxon>
        <taxon>Actinomycetota</taxon>
        <taxon>Actinomycetes</taxon>
        <taxon>Mycobacteriales</taxon>
        <taxon>Nocardiaceae</taxon>
        <taxon>Rhodococcus</taxon>
    </lineage>
</organism>
<evidence type="ECO:0000313" key="2">
    <source>
        <dbReference type="EMBL" id="QSE87155.1"/>
    </source>
</evidence>
<keyword evidence="2" id="KW-0614">Plasmid</keyword>
<dbReference type="RefSeq" id="WP_206003891.1">
    <property type="nucleotide sequence ID" value="NZ_CP070614.1"/>
</dbReference>
<evidence type="ECO:0000313" key="3">
    <source>
        <dbReference type="Proteomes" id="UP000662986"/>
    </source>
</evidence>
<dbReference type="EMBL" id="CP070614">
    <property type="protein sequence ID" value="QSE87155.1"/>
    <property type="molecule type" value="Genomic_DNA"/>
</dbReference>
<reference evidence="2 3" key="2">
    <citation type="journal article" date="2022" name="Arch. Microbiol.">
        <title>Rhodococcus pseudokoreensis sp. nov. isolated from the rhizosphere of young M26 apple rootstocks.</title>
        <authorList>
            <person name="Kampfer P."/>
            <person name="Glaeser S.P."/>
            <person name="Blom J."/>
            <person name="Wolf J."/>
            <person name="Benning S."/>
            <person name="Schloter M."/>
            <person name="Neumann-Schaal M."/>
        </authorList>
    </citation>
    <scope>NUCLEOTIDE SEQUENCE [LARGE SCALE GENOMIC DNA]</scope>
    <source>
        <strain evidence="2 3">R79</strain>
    </source>
</reference>
<dbReference type="PANTHER" id="PTHR37317">
    <property type="entry name" value="BLR8090 PROTEIN"/>
    <property type="match status" value="1"/>
</dbReference>
<dbReference type="Pfam" id="PF14311">
    <property type="entry name" value="DUF4379"/>
    <property type="match status" value="3"/>
</dbReference>
<dbReference type="Proteomes" id="UP000662986">
    <property type="component" value="Plasmid unnamed5"/>
</dbReference>
<geneLocation type="plasmid" evidence="2 3">
    <name>unnamed5</name>
</geneLocation>
<evidence type="ECO:0000259" key="1">
    <source>
        <dbReference type="Pfam" id="PF14311"/>
    </source>
</evidence>
<protein>
    <submittedName>
        <fullName evidence="2">Zinc-ribbon domain-containing protein</fullName>
    </submittedName>
</protein>
<dbReference type="InterPro" id="IPR025487">
    <property type="entry name" value="DUF4379"/>
</dbReference>
<sequence>MPARAIPGETDLATHLPHIAAEWHPTLNGEHTPAEFTKGSNTHAWWQCPAHNHAYRATIKKRGIGQGCPICAGKRVLAGHNDLATHQPEIAREWHPTKNALRPTEVTPASRCPIWWQCTEGHEWRTAVRNRTTKGSGCPICSGRTFQTGQNDLATTHPHLALEWAPERNPLRPTQIRATSTLSAWWRCTTGHEWTMTVETRVRCGSTCPTCRLSVLRTETISSQHPHLAREWHPTRNDRPLDSYAPRSGHSAWRNLSTFLRQRFGRFSVSGSPPRCVVC</sequence>
<keyword evidence="3" id="KW-1185">Reference proteome</keyword>
<proteinExistence type="predicted"/>
<name>A0A974VWD2_9NOCA</name>
<feature type="domain" description="Treble clef zinc finger" evidence="1">
    <location>
        <begin position="19"/>
        <end position="74"/>
    </location>
</feature>
<feature type="domain" description="Treble clef zinc finger" evidence="1">
    <location>
        <begin position="90"/>
        <end position="144"/>
    </location>
</feature>
<feature type="domain" description="Treble clef zinc finger" evidence="1">
    <location>
        <begin position="160"/>
        <end position="212"/>
    </location>
</feature>
<reference evidence="2 3" key="1">
    <citation type="journal article" date="2021" name="Microbiol. Resour. Announc.">
        <title>Complete Genome Sequences of Two Rhodococcus sp. Strains with Large and Linear Chromosomes, Isolated from Apple Rhizosphere.</title>
        <authorList>
            <person name="Benning S."/>
            <person name="Brugnone N."/>
            <person name="Siani R."/>
            <person name="Kublik S."/>
            <person name="Schloter M."/>
            <person name="Rad V."/>
        </authorList>
    </citation>
    <scope>NUCLEOTIDE SEQUENCE [LARGE SCALE GENOMIC DNA]</scope>
    <source>
        <strain evidence="2 3">R79</strain>
    </source>
</reference>
<gene>
    <name evidence="2" type="ORF">JWS13_00125</name>
</gene>